<reference evidence="1 2" key="1">
    <citation type="submission" date="2020-08" db="EMBL/GenBank/DDBJ databases">
        <title>Genomic Encyclopedia of Type Strains, Phase IV (KMG-V): Genome sequencing to study the core and pangenomes of soil and plant-associated prokaryotes.</title>
        <authorList>
            <person name="Whitman W."/>
        </authorList>
    </citation>
    <scope>NUCLEOTIDE SEQUENCE [LARGE SCALE GENOMIC DNA]</scope>
    <source>
        <strain evidence="1 2">JPY158</strain>
    </source>
</reference>
<evidence type="ECO:0000313" key="2">
    <source>
        <dbReference type="Proteomes" id="UP000592780"/>
    </source>
</evidence>
<keyword evidence="2" id="KW-1185">Reference proteome</keyword>
<sequence length="33" mass="3695">MRQLLAMKAGPPVMVEQSRDANWSVQLSGRPLK</sequence>
<organism evidence="1 2">
    <name type="scientific">Paraburkholderia atlantica</name>
    <dbReference type="NCBI Taxonomy" id="2654982"/>
    <lineage>
        <taxon>Bacteria</taxon>
        <taxon>Pseudomonadati</taxon>
        <taxon>Pseudomonadota</taxon>
        <taxon>Betaproteobacteria</taxon>
        <taxon>Burkholderiales</taxon>
        <taxon>Burkholderiaceae</taxon>
        <taxon>Paraburkholderia</taxon>
    </lineage>
</organism>
<protein>
    <submittedName>
        <fullName evidence="1">Uncharacterized protein</fullName>
    </submittedName>
</protein>
<comment type="caution">
    <text evidence="1">The sequence shown here is derived from an EMBL/GenBank/DDBJ whole genome shotgun (WGS) entry which is preliminary data.</text>
</comment>
<evidence type="ECO:0000313" key="1">
    <source>
        <dbReference type="EMBL" id="MBB5427478.1"/>
    </source>
</evidence>
<accession>A0A7W8V965</accession>
<name>A0A7W8V965_PARAM</name>
<dbReference type="EMBL" id="JACHDD010000009">
    <property type="protein sequence ID" value="MBB5427478.1"/>
    <property type="molecule type" value="Genomic_DNA"/>
</dbReference>
<gene>
    <name evidence="1" type="ORF">HDG40_005657</name>
</gene>
<dbReference type="AlphaFoldDB" id="A0A7W8V965"/>
<dbReference type="Proteomes" id="UP000592780">
    <property type="component" value="Unassembled WGS sequence"/>
</dbReference>
<proteinExistence type="predicted"/>